<dbReference type="SUPFAM" id="SSF54909">
    <property type="entry name" value="Dimeric alpha+beta barrel"/>
    <property type="match status" value="1"/>
</dbReference>
<dbReference type="Proteomes" id="UP001324427">
    <property type="component" value="Unassembled WGS sequence"/>
</dbReference>
<keyword evidence="2" id="KW-1185">Reference proteome</keyword>
<comment type="caution">
    <text evidence="1">The sequence shown here is derived from an EMBL/GenBank/DDBJ whole genome shotgun (WGS) entry which is preliminary data.</text>
</comment>
<proteinExistence type="predicted"/>
<name>A0AAV9JQ20_9PEZI</name>
<accession>A0AAV9JQ20</accession>
<dbReference type="EMBL" id="JAVFHQ010000011">
    <property type="protein sequence ID" value="KAK4547478.1"/>
    <property type="molecule type" value="Genomic_DNA"/>
</dbReference>
<sequence length="262" mass="28995">MAETTTLTTFTLAAGEVFPPEPWHDIPERWHKVFRPLASAPGYVGGVLGCGVEHPERGMILTGKRWKSNERLAAFASSAAGQAYSSELAANSQSVPHTTQVNFFRSNMLIQQNGLWGSAAEVHTTDFPKGYRESIAGGLATVEGMVCKARYGGIDGARPGYQAKRAYQGAPLSGWVFQQAPGEATVDQAVWIHTWKSAERERQFKDSEVRTMSGLMPGVVRDGDGVEERSWPVEEYFEERVKQLGALGIRKEHYEFKRFLVV</sequence>
<protein>
    <submittedName>
        <fullName evidence="1">Uncharacterized protein</fullName>
    </submittedName>
</protein>
<organism evidence="1 2">
    <name type="scientific">Oleoguttula mirabilis</name>
    <dbReference type="NCBI Taxonomy" id="1507867"/>
    <lineage>
        <taxon>Eukaryota</taxon>
        <taxon>Fungi</taxon>
        <taxon>Dikarya</taxon>
        <taxon>Ascomycota</taxon>
        <taxon>Pezizomycotina</taxon>
        <taxon>Dothideomycetes</taxon>
        <taxon>Dothideomycetidae</taxon>
        <taxon>Mycosphaerellales</taxon>
        <taxon>Teratosphaeriaceae</taxon>
        <taxon>Oleoguttula</taxon>
    </lineage>
</organism>
<dbReference type="Gene3D" id="3.30.70.100">
    <property type="match status" value="1"/>
</dbReference>
<evidence type="ECO:0000313" key="1">
    <source>
        <dbReference type="EMBL" id="KAK4547478.1"/>
    </source>
</evidence>
<reference evidence="1 2" key="1">
    <citation type="submission" date="2021-11" db="EMBL/GenBank/DDBJ databases">
        <title>Black yeast isolated from Biological Soil Crust.</title>
        <authorList>
            <person name="Kurbessoian T."/>
        </authorList>
    </citation>
    <scope>NUCLEOTIDE SEQUENCE [LARGE SCALE GENOMIC DNA]</scope>
    <source>
        <strain evidence="1 2">CCFEE 5522</strain>
    </source>
</reference>
<evidence type="ECO:0000313" key="2">
    <source>
        <dbReference type="Proteomes" id="UP001324427"/>
    </source>
</evidence>
<dbReference type="InterPro" id="IPR011008">
    <property type="entry name" value="Dimeric_a/b-barrel"/>
</dbReference>
<gene>
    <name evidence="1" type="ORF">LTR36_001134</name>
</gene>
<dbReference type="AlphaFoldDB" id="A0AAV9JQ20"/>